<dbReference type="InterPro" id="IPR016032">
    <property type="entry name" value="Sig_transdc_resp-reg_C-effctor"/>
</dbReference>
<keyword evidence="2" id="KW-0902">Two-component regulatory system</keyword>
<evidence type="ECO:0000256" key="2">
    <source>
        <dbReference type="ARBA" id="ARBA00023012"/>
    </source>
</evidence>
<dbReference type="InterPro" id="IPR011006">
    <property type="entry name" value="CheY-like_superfamily"/>
</dbReference>
<dbReference type="RefSeq" id="WP_207107718.1">
    <property type="nucleotide sequence ID" value="NZ_JAFLVR010000013.1"/>
</dbReference>
<evidence type="ECO:0000256" key="5">
    <source>
        <dbReference type="ARBA" id="ARBA00023163"/>
    </source>
</evidence>
<dbReference type="CDD" id="cd00383">
    <property type="entry name" value="trans_reg_C"/>
    <property type="match status" value="1"/>
</dbReference>
<dbReference type="SUPFAM" id="SSF46894">
    <property type="entry name" value="C-terminal effector domain of the bipartite response regulators"/>
    <property type="match status" value="1"/>
</dbReference>
<keyword evidence="3" id="KW-0805">Transcription regulation</keyword>
<dbReference type="Pfam" id="PF00072">
    <property type="entry name" value="Response_reg"/>
    <property type="match status" value="1"/>
</dbReference>
<feature type="DNA-binding region" description="OmpR/PhoB-type" evidence="7">
    <location>
        <begin position="129"/>
        <end position="223"/>
    </location>
</feature>
<reference evidence="10 11" key="1">
    <citation type="submission" date="2021-03" db="EMBL/GenBank/DDBJ databases">
        <title>Enterococcal diversity collection.</title>
        <authorList>
            <person name="Gilmore M.S."/>
            <person name="Schwartzman J."/>
            <person name="Van Tyne D."/>
            <person name="Martin M."/>
            <person name="Earl A.M."/>
            <person name="Manson A.L."/>
            <person name="Straub T."/>
            <person name="Salamzade R."/>
            <person name="Saavedra J."/>
            <person name="Lebreton F."/>
            <person name="Prichula J."/>
            <person name="Schaufler K."/>
            <person name="Gaca A."/>
            <person name="Sgardioli B."/>
            <person name="Wagenaar J."/>
            <person name="Strong T."/>
        </authorList>
    </citation>
    <scope>NUCLEOTIDE SEQUENCE [LARGE SCALE GENOMIC DNA]</scope>
    <source>
        <strain evidence="10 11">MJM16</strain>
    </source>
</reference>
<dbReference type="SUPFAM" id="SSF52172">
    <property type="entry name" value="CheY-like"/>
    <property type="match status" value="1"/>
</dbReference>
<sequence>MPKLLIADDEKEIVELLKFYLEKDQMTIFDAHDGQEALRIFETEEIDLVILDIMMPKIDGFQLTKAIREKSNVPIMILSAKTEATDKIFGLDLGADDYISKPFDALEVVARVRANLRRLYDLGNDRKMKGSLKVADLELDLDRCILIREMEEIELTSVEFKVLFLFMNSPGQVFSKEQIYETGWKNADAVDDNTIRVCISKLRNKVGESRIHTIRGLGYRMEK</sequence>
<keyword evidence="11" id="KW-1185">Reference proteome</keyword>
<evidence type="ECO:0000313" key="11">
    <source>
        <dbReference type="Proteomes" id="UP000664495"/>
    </source>
</evidence>
<dbReference type="PROSITE" id="PS50110">
    <property type="entry name" value="RESPONSE_REGULATORY"/>
    <property type="match status" value="1"/>
</dbReference>
<keyword evidence="5" id="KW-0804">Transcription</keyword>
<dbReference type="EMBL" id="JAFLVR010000013">
    <property type="protein sequence ID" value="MBO0451937.1"/>
    <property type="molecule type" value="Genomic_DNA"/>
</dbReference>
<evidence type="ECO:0000256" key="4">
    <source>
        <dbReference type="ARBA" id="ARBA00023125"/>
    </source>
</evidence>
<evidence type="ECO:0000313" key="10">
    <source>
        <dbReference type="EMBL" id="MBO0451937.1"/>
    </source>
</evidence>
<dbReference type="InterPro" id="IPR036388">
    <property type="entry name" value="WH-like_DNA-bd_sf"/>
</dbReference>
<dbReference type="InterPro" id="IPR001789">
    <property type="entry name" value="Sig_transdc_resp-reg_receiver"/>
</dbReference>
<accession>A0ABS3HFY8</accession>
<dbReference type="InterPro" id="IPR039420">
    <property type="entry name" value="WalR-like"/>
</dbReference>
<evidence type="ECO:0000256" key="6">
    <source>
        <dbReference type="PROSITE-ProRule" id="PRU00169"/>
    </source>
</evidence>
<dbReference type="CDD" id="cd17574">
    <property type="entry name" value="REC_OmpR"/>
    <property type="match status" value="1"/>
</dbReference>
<dbReference type="SMART" id="SM00448">
    <property type="entry name" value="REC"/>
    <property type="match status" value="1"/>
</dbReference>
<keyword evidence="1 6" id="KW-0597">Phosphoprotein</keyword>
<evidence type="ECO:0000256" key="3">
    <source>
        <dbReference type="ARBA" id="ARBA00023015"/>
    </source>
</evidence>
<dbReference type="PROSITE" id="PS51755">
    <property type="entry name" value="OMPR_PHOB"/>
    <property type="match status" value="1"/>
</dbReference>
<organism evidence="10 11">
    <name type="scientific">Candidatus Enterococcus murrayae</name>
    <dbReference type="NCBI Taxonomy" id="2815321"/>
    <lineage>
        <taxon>Bacteria</taxon>
        <taxon>Bacillati</taxon>
        <taxon>Bacillota</taxon>
        <taxon>Bacilli</taxon>
        <taxon>Lactobacillales</taxon>
        <taxon>Enterococcaceae</taxon>
        <taxon>Enterococcus</taxon>
    </lineage>
</organism>
<evidence type="ECO:0000256" key="1">
    <source>
        <dbReference type="ARBA" id="ARBA00022553"/>
    </source>
</evidence>
<dbReference type="InterPro" id="IPR001867">
    <property type="entry name" value="OmpR/PhoB-type_DNA-bd"/>
</dbReference>
<name>A0ABS3HFY8_9ENTE</name>
<evidence type="ECO:0000259" key="8">
    <source>
        <dbReference type="PROSITE" id="PS50110"/>
    </source>
</evidence>
<dbReference type="Gene3D" id="3.40.50.2300">
    <property type="match status" value="1"/>
</dbReference>
<dbReference type="PANTHER" id="PTHR48111">
    <property type="entry name" value="REGULATOR OF RPOS"/>
    <property type="match status" value="1"/>
</dbReference>
<evidence type="ECO:0000259" key="9">
    <source>
        <dbReference type="PROSITE" id="PS51755"/>
    </source>
</evidence>
<comment type="caution">
    <text evidence="10">The sequence shown here is derived from an EMBL/GenBank/DDBJ whole genome shotgun (WGS) entry which is preliminary data.</text>
</comment>
<proteinExistence type="predicted"/>
<feature type="domain" description="Response regulatory" evidence="8">
    <location>
        <begin position="3"/>
        <end position="116"/>
    </location>
</feature>
<protein>
    <submittedName>
        <fullName evidence="10">Response regulator transcription factor</fullName>
    </submittedName>
</protein>
<dbReference type="Proteomes" id="UP000664495">
    <property type="component" value="Unassembled WGS sequence"/>
</dbReference>
<feature type="domain" description="OmpR/PhoB-type" evidence="9">
    <location>
        <begin position="129"/>
        <end position="223"/>
    </location>
</feature>
<evidence type="ECO:0000256" key="7">
    <source>
        <dbReference type="PROSITE-ProRule" id="PRU01091"/>
    </source>
</evidence>
<dbReference type="Gene3D" id="6.10.250.690">
    <property type="match status" value="1"/>
</dbReference>
<dbReference type="Gene3D" id="1.10.10.10">
    <property type="entry name" value="Winged helix-like DNA-binding domain superfamily/Winged helix DNA-binding domain"/>
    <property type="match status" value="1"/>
</dbReference>
<gene>
    <name evidence="10" type="ORF">JZO85_06620</name>
</gene>
<dbReference type="PANTHER" id="PTHR48111:SF40">
    <property type="entry name" value="PHOSPHATE REGULON TRANSCRIPTIONAL REGULATORY PROTEIN PHOB"/>
    <property type="match status" value="1"/>
</dbReference>
<keyword evidence="4 7" id="KW-0238">DNA-binding</keyword>
<feature type="modified residue" description="4-aspartylphosphate" evidence="6">
    <location>
        <position position="52"/>
    </location>
</feature>
<dbReference type="Pfam" id="PF00486">
    <property type="entry name" value="Trans_reg_C"/>
    <property type="match status" value="1"/>
</dbReference>
<dbReference type="SMART" id="SM00862">
    <property type="entry name" value="Trans_reg_C"/>
    <property type="match status" value="1"/>
</dbReference>